<protein>
    <recommendedName>
        <fullName evidence="3">YkgJ family cysteine cluster protein</fullName>
    </recommendedName>
</protein>
<dbReference type="PANTHER" id="PTHR35866">
    <property type="entry name" value="PUTATIVE-RELATED"/>
    <property type="match status" value="1"/>
</dbReference>
<reference evidence="1 2" key="1">
    <citation type="submission" date="2023-07" db="EMBL/GenBank/DDBJ databases">
        <title>Closed genoem sequence of Methanomicrococcus sp. Hf6.</title>
        <authorList>
            <person name="Poehlein A."/>
            <person name="Protasov E."/>
            <person name="Platt K."/>
            <person name="Reeh H."/>
            <person name="Daniel R."/>
            <person name="Brune A."/>
        </authorList>
    </citation>
    <scope>NUCLEOTIDE SEQUENCE [LARGE SCALE GENOMIC DNA]</scope>
    <source>
        <strain evidence="1 2">Hf6</strain>
    </source>
</reference>
<evidence type="ECO:0008006" key="3">
    <source>
        <dbReference type="Google" id="ProtNLM"/>
    </source>
</evidence>
<dbReference type="Proteomes" id="UP001302978">
    <property type="component" value="Chromosome"/>
</dbReference>
<name>A0AA96UYP6_9EURY</name>
<evidence type="ECO:0000313" key="2">
    <source>
        <dbReference type="Proteomes" id="UP001302978"/>
    </source>
</evidence>
<dbReference type="EMBL" id="CP131059">
    <property type="protein sequence ID" value="WNY23079.1"/>
    <property type="molecule type" value="Genomic_DNA"/>
</dbReference>
<accession>A0AA96UYP6</accession>
<evidence type="ECO:0000313" key="1">
    <source>
        <dbReference type="EMBL" id="WNY23079.1"/>
    </source>
</evidence>
<sequence>MSESSEYRESTPDLSSLSLFVSNISKINSVQEDASVSLRVEKEIQKMKPLLSGKQKSMLKTVESAGFSCLECGKCCERAEDDNSVYILPEEIRKIETKGFSKENFILPLLPDFYEMNESENSSDSTDSVQSIDSVYSADSSFSFQNSAFVAMLQSLSEQTDEYGRIHTFGWMLQRKNDGSCIFLDSGSKKCMIYDVRPALCRTYPFFADENGVSKCVCEGLDSADKTDASLAKKLAEALQNRVISDQADYIQTSAGIKKVYEKSVFNSETGKTAFEERLKNNAVMFVVYDGAGV</sequence>
<dbReference type="RefSeq" id="WP_316558074.1">
    <property type="nucleotide sequence ID" value="NZ_CP131059.1"/>
</dbReference>
<dbReference type="InterPro" id="IPR005358">
    <property type="entry name" value="Puta_zinc/iron-chelating_dom"/>
</dbReference>
<proteinExistence type="predicted"/>
<gene>
    <name evidence="1" type="ORF">MmiHf6_03780</name>
</gene>
<dbReference type="AlphaFoldDB" id="A0AA96UYP6"/>
<dbReference type="Pfam" id="PF03692">
    <property type="entry name" value="CxxCxxCC"/>
    <property type="match status" value="1"/>
</dbReference>
<dbReference type="KEGG" id="mehf:MmiHf6_03780"/>
<dbReference type="GeneID" id="85194850"/>
<dbReference type="PANTHER" id="PTHR35866:SF2">
    <property type="entry name" value="YKGJ FAMILY CYSTEINE CLUSTER PROTEIN"/>
    <property type="match status" value="1"/>
</dbReference>
<keyword evidence="2" id="KW-1185">Reference proteome</keyword>
<organism evidence="1 2">
    <name type="scientific">Methanimicrococcus hongohii</name>
    <dbReference type="NCBI Taxonomy" id="3028295"/>
    <lineage>
        <taxon>Archaea</taxon>
        <taxon>Methanobacteriati</taxon>
        <taxon>Methanobacteriota</taxon>
        <taxon>Stenosarchaea group</taxon>
        <taxon>Methanomicrobia</taxon>
        <taxon>Methanosarcinales</taxon>
        <taxon>Methanosarcinaceae</taxon>
        <taxon>Methanimicrococcus</taxon>
    </lineage>
</organism>